<dbReference type="Proteomes" id="UP001249851">
    <property type="component" value="Unassembled WGS sequence"/>
</dbReference>
<keyword evidence="6" id="KW-1185">Reference proteome</keyword>
<keyword evidence="2" id="KW-0175">Coiled coil</keyword>
<dbReference type="InterPro" id="IPR044276">
    <property type="entry name" value="CANIN_dom"/>
</dbReference>
<feature type="compositionally biased region" description="Acidic residues" evidence="3">
    <location>
        <begin position="1083"/>
        <end position="1105"/>
    </location>
</feature>
<feature type="region of interest" description="Disordered" evidence="3">
    <location>
        <begin position="303"/>
        <end position="344"/>
    </location>
</feature>
<dbReference type="AlphaFoldDB" id="A0AAD9VFI2"/>
<evidence type="ECO:0000256" key="3">
    <source>
        <dbReference type="SAM" id="MobiDB-lite"/>
    </source>
</evidence>
<dbReference type="PANTHER" id="PTHR16046">
    <property type="entry name" value="SMC5-SMC6 COMPLEX LOCALIZATION FACTOR 2"/>
    <property type="match status" value="1"/>
</dbReference>
<feature type="compositionally biased region" description="Low complexity" evidence="3">
    <location>
        <begin position="641"/>
        <end position="652"/>
    </location>
</feature>
<organism evidence="5 6">
    <name type="scientific">Acropora cervicornis</name>
    <name type="common">Staghorn coral</name>
    <dbReference type="NCBI Taxonomy" id="6130"/>
    <lineage>
        <taxon>Eukaryota</taxon>
        <taxon>Metazoa</taxon>
        <taxon>Cnidaria</taxon>
        <taxon>Anthozoa</taxon>
        <taxon>Hexacorallia</taxon>
        <taxon>Scleractinia</taxon>
        <taxon>Astrocoeniina</taxon>
        <taxon>Acroporidae</taxon>
        <taxon>Acropora</taxon>
    </lineage>
</organism>
<evidence type="ECO:0000313" key="6">
    <source>
        <dbReference type="Proteomes" id="UP001249851"/>
    </source>
</evidence>
<feature type="region of interest" description="Disordered" evidence="3">
    <location>
        <begin position="638"/>
        <end position="666"/>
    </location>
</feature>
<feature type="coiled-coil region" evidence="2">
    <location>
        <begin position="430"/>
        <end position="457"/>
    </location>
</feature>
<dbReference type="PANTHER" id="PTHR16046:SF9">
    <property type="entry name" value="SMC5-SMC6 COMPLEX LOCALIZATION FACTOR PROTEIN 2"/>
    <property type="match status" value="1"/>
</dbReference>
<reference evidence="5" key="2">
    <citation type="journal article" date="2023" name="Science">
        <title>Genomic signatures of disease resistance in endangered staghorn corals.</title>
        <authorList>
            <person name="Vollmer S.V."/>
            <person name="Selwyn J.D."/>
            <person name="Despard B.A."/>
            <person name="Roesel C.L."/>
        </authorList>
    </citation>
    <scope>NUCLEOTIDE SEQUENCE</scope>
    <source>
        <strain evidence="5">K2</strain>
    </source>
</reference>
<reference evidence="5" key="1">
    <citation type="journal article" date="2023" name="G3 (Bethesda)">
        <title>Whole genome assembly and annotation of the endangered Caribbean coral Acropora cervicornis.</title>
        <authorList>
            <person name="Selwyn J.D."/>
            <person name="Vollmer S.V."/>
        </authorList>
    </citation>
    <scope>NUCLEOTIDE SEQUENCE</scope>
    <source>
        <strain evidence="5">K2</strain>
    </source>
</reference>
<sequence>MDYQQPANAKLAGCIGASWDRKIQSITKFFKAVTSQGDKKQNCGSAKVPVMVNTSKEDDLRSPNHKKYQVTNTKAFSEEESKEANINKSALMPRVNGYHSQSDTLLNAKFKSPDKWRQPQHATPVDDTQNCYKKLYSIHSPAEEDEREISDVDCEQTFYSANERSSTLYDTCCESFSDTQSQAVVVSTTNEQEANKSKNEGSVLPLGLQRQKNGVNTNKRGCDISCDDEKENESMGICVGLSRATMSPLPEGKDSLDQNQDDFTINSPYRDLIGGNCAHNKEVQNQWHGFMCFGKDKCVEEDSSGISGSSKNGVEESGSFEDHEESQHNETINDRRKEIQDESYKQVEKSFYNVDRESDSDDVAIYHDSDPSDEELLTPITFFSSKFHLKPDIRTPEKGVAPENFTPSPVISTEVKREEKTKYKLSFDKIIHEREKKREKDAELAKIEEELQRGLKQGGIFHVQEQSTVSDIESEEELTDDGRDLKDCTLPKDIKKFLVDVHDFSVELIGEDIFPLFQRNVTCCTVQCKSLCLLKVIYRTRLLLLGFVHMGNKCPLVKDGEGCQPGSQKHSEYCFVESDKMDDIFTELSLETLTAVFRREIIVPSIVQSMSNEKIERLDVTATGDRLRLRELCKEDEENNSRSSFGSRSVGSPLTNRTGDDFPCLSMRPPPEDDTFESKLLTASSRDLQELLCGGWILQHYLDRPCPPDVAYWLFQILCRHSDRHIIKSSFDVLWLLTEAAAENRKDLPQRPRGSSWVPSVKKVVMELLRLGATIPQLYPGNLVDALNIKEMFFSEIDSGEIQIVDVTVSGGPQTECFPAENIMHLVQFITHCLQKCPRSVTVQDLRNLVLLMCRLSLDVRLQTRVFDIEMCLAAAMNCYGEMQWPDEVKELCSIVVVLSSHHRNLLHLVEIQPPSVPGVQLQRLVSATLLQWLVPKFCEQVEAEKNCTSERCDAPVPDSIEVSNLVKLVERLKCSDESDYFLLHTIISLVSFAVGSEELPSQERGPLEKLTDKLRKLNGDIKDPRAAFMDRTKVKDLLLRTIFRLSHMTQCIKPSREQPITSYFEHSGSGYEVELLKGTEINEGEELSSNEDDDTTEEQMDFTF</sequence>
<proteinExistence type="inferred from homology"/>
<dbReference type="Pfam" id="PF14816">
    <property type="entry name" value="CANIN"/>
    <property type="match status" value="1"/>
</dbReference>
<evidence type="ECO:0000313" key="5">
    <source>
        <dbReference type="EMBL" id="KAK2572551.1"/>
    </source>
</evidence>
<evidence type="ECO:0000259" key="4">
    <source>
        <dbReference type="Pfam" id="PF14816"/>
    </source>
</evidence>
<dbReference type="EMBL" id="JARQWQ010000004">
    <property type="protein sequence ID" value="KAK2572551.1"/>
    <property type="molecule type" value="Genomic_DNA"/>
</dbReference>
<dbReference type="InterPro" id="IPR026161">
    <property type="entry name" value="FAM178"/>
</dbReference>
<protein>
    <submittedName>
        <fullName evidence="5">SMC5-SMC6 complex localization factor protein 2</fullName>
    </submittedName>
</protein>
<evidence type="ECO:0000256" key="1">
    <source>
        <dbReference type="ARBA" id="ARBA00010311"/>
    </source>
</evidence>
<evidence type="ECO:0000256" key="2">
    <source>
        <dbReference type="SAM" id="Coils"/>
    </source>
</evidence>
<feature type="compositionally biased region" description="Basic and acidic residues" evidence="3">
    <location>
        <begin position="325"/>
        <end position="344"/>
    </location>
</feature>
<gene>
    <name evidence="5" type="ORF">P5673_002812</name>
</gene>
<comment type="similarity">
    <text evidence="1">Belongs to the FAM178 family.</text>
</comment>
<name>A0AAD9VFI2_ACRCE</name>
<accession>A0AAD9VFI2</accession>
<feature type="region of interest" description="Disordered" evidence="3">
    <location>
        <begin position="1082"/>
        <end position="1105"/>
    </location>
</feature>
<comment type="caution">
    <text evidence="5">The sequence shown here is derived from an EMBL/GenBank/DDBJ whole genome shotgun (WGS) entry which is preliminary data.</text>
</comment>
<feature type="domain" description="Coiled-coil SMC6 And NSE5 INteracting (CANIN)" evidence="4">
    <location>
        <begin position="675"/>
        <end position="931"/>
    </location>
</feature>